<gene>
    <name evidence="1" type="ORF">CLF_108298</name>
</gene>
<proteinExistence type="predicted"/>
<reference key="2">
    <citation type="submission" date="2011-10" db="EMBL/GenBank/DDBJ databases">
        <title>The genome and transcriptome sequence of Clonorchis sinensis provide insights into the carcinogenic liver fluke.</title>
        <authorList>
            <person name="Wang X."/>
            <person name="Huang Y."/>
            <person name="Chen W."/>
            <person name="Liu H."/>
            <person name="Guo L."/>
            <person name="Chen Y."/>
            <person name="Luo F."/>
            <person name="Zhou W."/>
            <person name="Sun J."/>
            <person name="Mao Q."/>
            <person name="Liang P."/>
            <person name="Zhou C."/>
            <person name="Tian Y."/>
            <person name="Men J."/>
            <person name="Lv X."/>
            <person name="Huang L."/>
            <person name="Zhou J."/>
            <person name="Hu Y."/>
            <person name="Li R."/>
            <person name="Zhang F."/>
            <person name="Lei H."/>
            <person name="Li X."/>
            <person name="Hu X."/>
            <person name="Liang C."/>
            <person name="Xu J."/>
            <person name="Wu Z."/>
            <person name="Yu X."/>
        </authorList>
    </citation>
    <scope>NUCLEOTIDE SEQUENCE</scope>
    <source>
        <strain>Henan</strain>
    </source>
</reference>
<keyword evidence="2" id="KW-1185">Reference proteome</keyword>
<organism evidence="1 2">
    <name type="scientific">Clonorchis sinensis</name>
    <name type="common">Chinese liver fluke</name>
    <dbReference type="NCBI Taxonomy" id="79923"/>
    <lineage>
        <taxon>Eukaryota</taxon>
        <taxon>Metazoa</taxon>
        <taxon>Spiralia</taxon>
        <taxon>Lophotrochozoa</taxon>
        <taxon>Platyhelminthes</taxon>
        <taxon>Trematoda</taxon>
        <taxon>Digenea</taxon>
        <taxon>Opisthorchiida</taxon>
        <taxon>Opisthorchiata</taxon>
        <taxon>Opisthorchiidae</taxon>
        <taxon>Clonorchis</taxon>
    </lineage>
</organism>
<sequence length="147" mass="16623">MDAAVRRPSEWTGIWCQVCTVRALTPTSFHFWSITYILRDTQTDQKNTCNLTIASFYFCEFSWPTKKTAAHRIARPSPITTNMTSVTGLSRNQVPKSSGNVQQLNCRFLVIPADRPIRGKFRSITQILVGSGQVPTYGMMTRKFNGL</sequence>
<evidence type="ECO:0000313" key="2">
    <source>
        <dbReference type="Proteomes" id="UP000008909"/>
    </source>
</evidence>
<dbReference type="Proteomes" id="UP000008909">
    <property type="component" value="Unassembled WGS sequence"/>
</dbReference>
<dbReference type="AlphaFoldDB" id="G7YRH6"/>
<reference evidence="1" key="1">
    <citation type="journal article" date="2011" name="Genome Biol.">
        <title>The draft genome of the carcinogenic human liver fluke Clonorchis sinensis.</title>
        <authorList>
            <person name="Wang X."/>
            <person name="Chen W."/>
            <person name="Huang Y."/>
            <person name="Sun J."/>
            <person name="Men J."/>
            <person name="Liu H."/>
            <person name="Luo F."/>
            <person name="Guo L."/>
            <person name="Lv X."/>
            <person name="Deng C."/>
            <person name="Zhou C."/>
            <person name="Fan Y."/>
            <person name="Li X."/>
            <person name="Huang L."/>
            <person name="Hu Y."/>
            <person name="Liang C."/>
            <person name="Hu X."/>
            <person name="Xu J."/>
            <person name="Yu X."/>
        </authorList>
    </citation>
    <scope>NUCLEOTIDE SEQUENCE [LARGE SCALE GENOMIC DNA]</scope>
    <source>
        <strain evidence="1">Henan</strain>
    </source>
</reference>
<evidence type="ECO:0000313" key="1">
    <source>
        <dbReference type="EMBL" id="GAA55556.1"/>
    </source>
</evidence>
<dbReference type="EMBL" id="DF144036">
    <property type="protein sequence ID" value="GAA55556.1"/>
    <property type="molecule type" value="Genomic_DNA"/>
</dbReference>
<protein>
    <submittedName>
        <fullName evidence="1">Uncharacterized protein</fullName>
    </submittedName>
</protein>
<accession>G7YRH6</accession>
<name>G7YRH6_CLOSI</name>